<dbReference type="PANTHER" id="PTHR30346:SF0">
    <property type="entry name" value="HCA OPERON TRANSCRIPTIONAL ACTIVATOR HCAR"/>
    <property type="match status" value="1"/>
</dbReference>
<keyword evidence="4" id="KW-0804">Transcription</keyword>
<dbReference type="GO" id="GO:0003700">
    <property type="term" value="F:DNA-binding transcription factor activity"/>
    <property type="evidence" value="ECO:0007669"/>
    <property type="project" value="InterPro"/>
</dbReference>
<dbReference type="PRINTS" id="PR00039">
    <property type="entry name" value="HTHLYSR"/>
</dbReference>
<evidence type="ECO:0000256" key="3">
    <source>
        <dbReference type="ARBA" id="ARBA00023125"/>
    </source>
</evidence>
<dbReference type="Gene3D" id="1.10.10.10">
    <property type="entry name" value="Winged helix-like DNA-binding domain superfamily/Winged helix DNA-binding domain"/>
    <property type="match status" value="1"/>
</dbReference>
<evidence type="ECO:0000259" key="5">
    <source>
        <dbReference type="PROSITE" id="PS50931"/>
    </source>
</evidence>
<feature type="domain" description="HTH lysR-type" evidence="5">
    <location>
        <begin position="4"/>
        <end position="63"/>
    </location>
</feature>
<accession>A0A7W8ECV3</accession>
<dbReference type="RefSeq" id="WP_184957671.1">
    <property type="nucleotide sequence ID" value="NZ_JACHIN010000001.1"/>
</dbReference>
<protein>
    <submittedName>
        <fullName evidence="6">DNA-binding transcriptional LysR family regulator</fullName>
    </submittedName>
</protein>
<gene>
    <name evidence="6" type="ORF">HNR40_000112</name>
</gene>
<sequence length="303" mass="32214">MSDIELRHLAAMAAIAEEGSFGRAAARLGYTQSTVSQQVAALEKAVGGLVFDRPGGPKPVRLTPLGSVVLGHAKDLLAKADALTDAVDRFKAGDGRIDIGTFQSVSNVILPSVVRRLRAEHPGCDIRLSEEEPDQPQLGDLDLLFYDGRVDGDVEHVKLLDDPYLLVAGAGDFPDGPVPLNRLDGAPMVAWPLICDQTLMEQAMARGGARPQVVFRSAVNDTLLSMVRAGLGSAVLPWLAIRGAGVSSDDRLRVHELRPSPPPREIYLHWRSGRTHSPLAGRAIEIAIEVAGELAPPAGASDG</sequence>
<evidence type="ECO:0000256" key="2">
    <source>
        <dbReference type="ARBA" id="ARBA00023015"/>
    </source>
</evidence>
<comment type="similarity">
    <text evidence="1">Belongs to the LysR transcriptional regulatory family.</text>
</comment>
<dbReference type="Proteomes" id="UP000568380">
    <property type="component" value="Unassembled WGS sequence"/>
</dbReference>
<evidence type="ECO:0000313" key="7">
    <source>
        <dbReference type="Proteomes" id="UP000568380"/>
    </source>
</evidence>
<reference evidence="6 7" key="1">
    <citation type="submission" date="2020-08" db="EMBL/GenBank/DDBJ databases">
        <title>Genomic Encyclopedia of Type Strains, Phase IV (KMG-IV): sequencing the most valuable type-strain genomes for metagenomic binning, comparative biology and taxonomic classification.</title>
        <authorList>
            <person name="Goeker M."/>
        </authorList>
    </citation>
    <scope>NUCLEOTIDE SEQUENCE [LARGE SCALE GENOMIC DNA]</scope>
    <source>
        <strain evidence="6 7">DSM 45385</strain>
    </source>
</reference>
<comment type="caution">
    <text evidence="6">The sequence shown here is derived from an EMBL/GenBank/DDBJ whole genome shotgun (WGS) entry which is preliminary data.</text>
</comment>
<keyword evidence="7" id="KW-1185">Reference proteome</keyword>
<dbReference type="PANTHER" id="PTHR30346">
    <property type="entry name" value="TRANSCRIPTIONAL DUAL REGULATOR HCAR-RELATED"/>
    <property type="match status" value="1"/>
</dbReference>
<dbReference type="EMBL" id="JACHIN010000001">
    <property type="protein sequence ID" value="MBB5074666.1"/>
    <property type="molecule type" value="Genomic_DNA"/>
</dbReference>
<dbReference type="Pfam" id="PF03466">
    <property type="entry name" value="LysR_substrate"/>
    <property type="match status" value="1"/>
</dbReference>
<keyword evidence="2" id="KW-0805">Transcription regulation</keyword>
<dbReference type="InterPro" id="IPR036390">
    <property type="entry name" value="WH_DNA-bd_sf"/>
</dbReference>
<dbReference type="GO" id="GO:0003677">
    <property type="term" value="F:DNA binding"/>
    <property type="evidence" value="ECO:0007669"/>
    <property type="project" value="UniProtKB-KW"/>
</dbReference>
<dbReference type="Pfam" id="PF00126">
    <property type="entry name" value="HTH_1"/>
    <property type="match status" value="1"/>
</dbReference>
<dbReference type="InterPro" id="IPR000847">
    <property type="entry name" value="LysR_HTH_N"/>
</dbReference>
<keyword evidence="3 6" id="KW-0238">DNA-binding</keyword>
<dbReference type="InterPro" id="IPR005119">
    <property type="entry name" value="LysR_subst-bd"/>
</dbReference>
<dbReference type="InterPro" id="IPR036388">
    <property type="entry name" value="WH-like_DNA-bd_sf"/>
</dbReference>
<dbReference type="PROSITE" id="PS50931">
    <property type="entry name" value="HTH_LYSR"/>
    <property type="match status" value="1"/>
</dbReference>
<dbReference type="Gene3D" id="3.40.190.10">
    <property type="entry name" value="Periplasmic binding protein-like II"/>
    <property type="match status" value="2"/>
</dbReference>
<evidence type="ECO:0000256" key="1">
    <source>
        <dbReference type="ARBA" id="ARBA00009437"/>
    </source>
</evidence>
<proteinExistence type="inferred from homology"/>
<dbReference type="SUPFAM" id="SSF53850">
    <property type="entry name" value="Periplasmic binding protein-like II"/>
    <property type="match status" value="1"/>
</dbReference>
<dbReference type="CDD" id="cd05466">
    <property type="entry name" value="PBP2_LTTR_substrate"/>
    <property type="match status" value="1"/>
</dbReference>
<dbReference type="SUPFAM" id="SSF46785">
    <property type="entry name" value="Winged helix' DNA-binding domain"/>
    <property type="match status" value="1"/>
</dbReference>
<evidence type="ECO:0000313" key="6">
    <source>
        <dbReference type="EMBL" id="MBB5074666.1"/>
    </source>
</evidence>
<dbReference type="AlphaFoldDB" id="A0A7W8ECV3"/>
<name>A0A7W8ECV3_9ACTN</name>
<organism evidence="6 7">
    <name type="scientific">Nonomuraea endophytica</name>
    <dbReference type="NCBI Taxonomy" id="714136"/>
    <lineage>
        <taxon>Bacteria</taxon>
        <taxon>Bacillati</taxon>
        <taxon>Actinomycetota</taxon>
        <taxon>Actinomycetes</taxon>
        <taxon>Streptosporangiales</taxon>
        <taxon>Streptosporangiaceae</taxon>
        <taxon>Nonomuraea</taxon>
    </lineage>
</organism>
<evidence type="ECO:0000256" key="4">
    <source>
        <dbReference type="ARBA" id="ARBA00023163"/>
    </source>
</evidence>
<dbReference type="GO" id="GO:0032993">
    <property type="term" value="C:protein-DNA complex"/>
    <property type="evidence" value="ECO:0007669"/>
    <property type="project" value="TreeGrafter"/>
</dbReference>